<evidence type="ECO:0000256" key="1">
    <source>
        <dbReference type="ARBA" id="ARBA00004613"/>
    </source>
</evidence>
<proteinExistence type="predicted"/>
<comment type="subcellular location">
    <subcellularLocation>
        <location evidence="1">Secreted</location>
    </subcellularLocation>
</comment>
<dbReference type="InterPro" id="IPR022045">
    <property type="entry name" value="TcdB_toxin_mid/N"/>
</dbReference>
<sequence length="3469" mass="386679">MRINIKQSFTKRSVLFVCFFASMFLFASFTKEDRQKVRAFKLRMMDKYVYNSDTEDNTGSAENTGKQNPGHTVSKSFKNVNEKDNALGNASIFSAFENKDSDHIFNSEEKQGMIGEFSDDESDNPSDNFFTITIPEIKPNIKAYLVYDLFGLETYHSVSRSINKNIAFGGNIIVPSSKWSTQKEEIALSSLEKGKNTILFTSSIDGIKYKVKNVRIVFENGFAPSTDISSLLSGNNLYIKGIESGTLNAIHVKDQTILAVKGEYETLIKLSEEDKAKGFVSITNSTGTKEYKIPENKPSFKTLNEEKFIPLIINISKDSEQTKAYENSTVFIEKNSVSDNAQIQVVKLRKKDYPAISREIKNLTVNSNAYRLEKRSGELTKNIVFSFPYDEKKLGARSAKEIKAFYFDYASKKWRVDPTSKVDTEKKVVTVETKGDTDYINGVISVPESSQLEAFAPTSISGLKAADPTAGLQLMDIPSATQKGDANADYPIRVPKGIGGVEPSLSIGYNSGGGNGWMGDGWNINGLSSITTDSRWGVPAFDGSKETELYTLDGEMLVYPNGYLPHRHNDVSENNTAITTEKQLRSSFTNNSVKQFYLRKNHDFSLIERIGTSPGNYTWKVTSTDGTKRYYGGSSDSVLYGEGGIAHWGLRLVEDVHGNTMEFTYYNESAGGGKFFQIKKVAYGKNKDYTVNFNKETSITRKDIISNAKQGFKRVEPFLLKDIEVKYKTELVRTYKMDYIEGEFYKTLLKRIYIVPNNPCSTTLASKNSGESGTERNGKTSVANKAERDIDDGTGGGGGTNGGIEPTCNEISDSYTFEYYNDVKDGQGNVRLFGPDTSVNLQNDKEAYSGFIRSLIRPSKINGNISSEKGINIRPAAGLNFYYPSSDAYGHLMFGFPFGSSDAKARNAQQLVDFNGDGIQDMIYRVPDEGLFLRTGKLDELGNLSFNGSQLIENYDGGDFSFTETHTSNWGWDMGAIVYSRSQISSNSRGSTKTYLIDANSDGLMDIVNNGSVWFNRFDTGSGKSEMTKHSEYTENMVVKAKAIQTPIKYCGDIGAEPEPCPEDLDVTPDTITDVVKVWIAPRDGYVRFTDNVVIAPTFGLDPSQKMYYSVEMPIPASIDGPSNILYANNRIYLKELHAGDSTQNVIINRYNDYYTQMQTVPVDTNYGAQIGTNDSRRLYVKSGDKIYVRLHKNTIKDVPVTSNPGITYVDPNTGNDIPNTFELSQDRFQLNNGTYASNFFLNNLSAPIFLDAQGTATINVARVYFPYSTDNFTFRIVTENNTGAITDLITPQTYLQSDTGFYTDPQYLTLNVNASEPVHLRFIVESDSQTNFFQDSWNGKITVDYSASTNYNPNINLNYIAVPEYPSFAVTQLKQKLDINNVSHGSILSGTHDFGIQINKNVTNFSNLGTGSFYYIIKKGNQVLAKRRVIVSHTNNTLIEEDMTSGQAINGVSPIDFYTGYANFINTGDNSYLVTVQVYCKTGGDYALFNKYSEYFSGKPFDIYYDDVNMYGSTSATAVNTAMYNTKSFFSSNWGQFLYKPGDYFNYIYGSPIDPNDFLPPVATQNTYQACQNITNDNAALADCILNVTPNPNAGTISQRVAPMKPNMVRRKLNSFTSKWVGAGPEQYSATTSFNTDDTVDYFTDPVPTVPVVVPTTYTSGQLSVDTTMRAISKDQKSSSRNTTNGLSFGMGSGGNSETVLTGIGSVETQTFSDMNGDGYPDMVYPQSVQFTNSTGSLEDIQLVIYGGDYPTNSASYQKMNSLGFSYNAFSITGRIGAHGQNGTTTQNDGGLPWSGGASINAGINDYYNSYDSGQGFWMDINGDGLPDRIRNGGTPYMTCALNLGKSLSGDAPYENMITYRSHPKGGVSFGIGGALGASANLGALSSFGFGISASVGASSSSGSADVVYEDVNGDGLIDILEVDNSNNSTTVRYNLGSKFNSAVPLVKSGGNIDFTDETRSFNGSFSFGGNYMFNIGPITLIPPIVLLILWIKAGAGATANIGLNVSETRKAFKDMNGDGFSDLVQDTSSGFIVNYSLLGRTNKLKSITNSFSKGKYMLDYQFVRANYNNPHAKLVVKNISVVEPDVFSTKYTTELGNKMQTNYIFRNRKYDRREREDFGFDTVIKQEMNNSGVERTSTDLYFNSTYLLNGLIRQNTVQNGSGSYLSDVKYEYKLRKFITNNSLLQINLNSDLPVDYDNGGSEGRKMAIALLDKKIKTTFESGGSIKTTEQFSYTINGLISRYQYTSPSTSYNTSIKYQSASNNIIGIPNLVEVYAGNTGSQLLRRRSAYNINSYNGDVGTYAVFDGSNDIVTDIEYNAAGNITKVTYPPNDNGGQRYSLEYTYDDAVTGKYVVKVKDIFNIQSTAIYNPLFDVVTRKVDTGGNAMVFYYDGFGRTKSIMGPNEIASGSTVPTVKYKYWLDHAGIPNNDATVKIYRASTSNLDPEYAGAGNTIMTDSYSDFLGRVVQVKKDIEMNGSEVRSVSGRTIYDVLGRAVRQYHPKYEMLGNQNLNSYGVFEPFTSSVYDSKNRIISLTDEDGVEKKTFYTIENDMFKTTEEISTEKTESYTNAEGKIVQKNDYLYTQPITTLFEYNTIGELISLKDPEGIPTQYSYDLVGRRIQQIHPDKGTTTYEYDQAGNLVRLETDNLINDPSISTHFIEYKYDYNRLTGIILPDLPSGDPNPNNVMYQYAPSTAGNNAGKLLVKEDGSGSTKYAYGRMGEVLSEMRVVRGHHIPEMYFKTYFNYDSWNRITKIKYPDDELVSYHYDKGGNLKSVNNNLGDTYIQNIVYDQYEQRVGIQYGNGTYQNYGYNGQNRRLDYYSLSNATNNLMLNNSYKYDEFANITGIKNDAYPLGNGMGGAFEFELSYDTLNRLIGTGTRETILDGEQQPIHNSNMAHSTYKLEMEYNNVGGIVRKTQHHERDQIIVPENTYSNQYDYVPGTHKLALATDTQTGNADSFDYDYNGNALNHNDNNGTKKMFWDEQDRLRAFYNDNTGIYQYYTYDDKGERVIKYGLDAPVQLYQNGVPVIVDELKLFEYKLYPNPYITVSSTGQYTKHYLEGSKRFASRLMDGAVRFEDPSVLYSKTTDEKAPEKTADVEADFKKYLEKTDLGNNVSVELKEVYQHPDLYYLHGDHLGTATFVTNSQSQATQFFLNLPFGETMLEQMDGSYNNPFKFNAKELDEDTGLYYYGARYYNPRLSIWYGVDPLAIYNPVMENEFYGNGQHNGGVYNWGNLNPYIYTYQNPIVYIDPDGKQVRFSQAPKFKYDSGFSKFPKEKPTGADRANFTIWTAKATLAQSVLPNGTSAYFHYLGNTGKDFTFNLSSYLNEDKSGKILLTNITNIAKSNAEKVLTGPGKVSYYSQGFSANGNSAEFPYPASEDWQKAIGAFNFYYKADLSSQSVKGGLKYTLNLTIYGEDKYNFNPGQYDIATGTSDNVNGRFEIVGWAKEYMQRGAAKVKTIEWTVKQPNKP</sequence>
<dbReference type="InterPro" id="IPR022385">
    <property type="entry name" value="Rhs_assc_core"/>
</dbReference>
<evidence type="ECO:0000256" key="3">
    <source>
        <dbReference type="ARBA" id="ARBA00023026"/>
    </source>
</evidence>
<dbReference type="GO" id="GO:0005737">
    <property type="term" value="C:cytoplasm"/>
    <property type="evidence" value="ECO:0007669"/>
    <property type="project" value="InterPro"/>
</dbReference>
<evidence type="ECO:0000313" key="10">
    <source>
        <dbReference type="Proteomes" id="UP000295709"/>
    </source>
</evidence>
<evidence type="ECO:0000259" key="6">
    <source>
        <dbReference type="Pfam" id="PF12256"/>
    </source>
</evidence>
<dbReference type="Pfam" id="PF12256">
    <property type="entry name" value="TcdB_toxin_midN"/>
    <property type="match status" value="1"/>
</dbReference>
<feature type="region of interest" description="Disordered" evidence="4">
    <location>
        <begin position="765"/>
        <end position="805"/>
    </location>
</feature>
<evidence type="ECO:0000256" key="4">
    <source>
        <dbReference type="SAM" id="MobiDB-lite"/>
    </source>
</evidence>
<feature type="compositionally biased region" description="Gly residues" evidence="4">
    <location>
        <begin position="793"/>
        <end position="802"/>
    </location>
</feature>
<organism evidence="7 9">
    <name type="scientific">Chryseobacterium daecheongense</name>
    <dbReference type="NCBI Taxonomy" id="192389"/>
    <lineage>
        <taxon>Bacteria</taxon>
        <taxon>Pseudomonadati</taxon>
        <taxon>Bacteroidota</taxon>
        <taxon>Flavobacteriia</taxon>
        <taxon>Flavobacteriales</taxon>
        <taxon>Weeksellaceae</taxon>
        <taxon>Chryseobacterium group</taxon>
        <taxon>Chryseobacterium</taxon>
    </lineage>
</organism>
<reference evidence="7" key="1">
    <citation type="submission" date="2018-11" db="EMBL/GenBank/DDBJ databases">
        <title>Proposal to divide the Flavobacteriaceae and reorganize its genera based on Amino Acid Identity values calculated from whole genome sequences.</title>
        <authorList>
            <person name="Nicholson A.C."/>
            <person name="Gulvik C.A."/>
            <person name="Whitney A.M."/>
            <person name="Humrighouse B.W."/>
            <person name="Bell M."/>
            <person name="Holmes B."/>
            <person name="Steigerwalt A."/>
            <person name="Villarma A."/>
            <person name="Sheth M."/>
            <person name="Batra D."/>
            <person name="Pryor J."/>
            <person name="Bernardet J.-F."/>
            <person name="Hugo C."/>
            <person name="Kampfer P."/>
            <person name="Newman J."/>
            <person name="Mcquiston J.R."/>
        </authorList>
    </citation>
    <scope>NUCLEOTIDE SEQUENCE</scope>
    <source>
        <strain evidence="7">DSM 15235</strain>
    </source>
</reference>
<protein>
    <submittedName>
        <fullName evidence="8">RHS repeat-associated protein</fullName>
    </submittedName>
</protein>
<evidence type="ECO:0000256" key="2">
    <source>
        <dbReference type="ARBA" id="ARBA00022525"/>
    </source>
</evidence>
<keyword evidence="2" id="KW-0964">Secreted</keyword>
<dbReference type="InterPro" id="IPR003284">
    <property type="entry name" value="Sal_SpvB"/>
</dbReference>
<evidence type="ECO:0000313" key="9">
    <source>
        <dbReference type="Proteomes" id="UP000269375"/>
    </source>
</evidence>
<feature type="compositionally biased region" description="Polar residues" evidence="4">
    <location>
        <begin position="57"/>
        <end position="76"/>
    </location>
</feature>
<feature type="signal peptide" evidence="5">
    <location>
        <begin position="1"/>
        <end position="27"/>
    </location>
</feature>
<dbReference type="Proteomes" id="UP000295709">
    <property type="component" value="Unassembled WGS sequence"/>
</dbReference>
<dbReference type="Proteomes" id="UP000269375">
    <property type="component" value="Unassembled WGS sequence"/>
</dbReference>
<dbReference type="OrthoDB" id="9765204at2"/>
<keyword evidence="3" id="KW-0843">Virulence</keyword>
<comment type="caution">
    <text evidence="7">The sequence shown here is derived from an EMBL/GenBank/DDBJ whole genome shotgun (WGS) entry which is preliminary data.</text>
</comment>
<dbReference type="EMBL" id="SOQW01000003">
    <property type="protein sequence ID" value="TDX91711.1"/>
    <property type="molecule type" value="Genomic_DNA"/>
</dbReference>
<evidence type="ECO:0000313" key="8">
    <source>
        <dbReference type="EMBL" id="TDX91711.1"/>
    </source>
</evidence>
<dbReference type="InterPro" id="IPR006530">
    <property type="entry name" value="YD"/>
</dbReference>
<reference evidence="8 10" key="2">
    <citation type="submission" date="2019-03" db="EMBL/GenBank/DDBJ databases">
        <title>Genomic Encyclopedia of Archaeal and Bacterial Type Strains, Phase II (KMG-II): from individual species to whole genera.</title>
        <authorList>
            <person name="Goeker M."/>
        </authorList>
    </citation>
    <scope>NUCLEOTIDE SEQUENCE [LARGE SCALE GENOMIC DNA]</scope>
    <source>
        <strain evidence="8 10">DSM 15235</strain>
    </source>
</reference>
<dbReference type="PROSITE" id="PS00018">
    <property type="entry name" value="EF_HAND_1"/>
    <property type="match status" value="1"/>
</dbReference>
<dbReference type="PANTHER" id="PTHR32305:SF15">
    <property type="entry name" value="PROTEIN RHSA-RELATED"/>
    <property type="match status" value="1"/>
</dbReference>
<keyword evidence="10" id="KW-1185">Reference proteome</keyword>
<evidence type="ECO:0000313" key="7">
    <source>
        <dbReference type="EMBL" id="ROH95891.1"/>
    </source>
</evidence>
<keyword evidence="5" id="KW-0732">Signal</keyword>
<feature type="chain" id="PRO_5018316072" evidence="5">
    <location>
        <begin position="28"/>
        <end position="3469"/>
    </location>
</feature>
<dbReference type="InterPro" id="IPR018247">
    <property type="entry name" value="EF_Hand_1_Ca_BS"/>
</dbReference>
<gene>
    <name evidence="8" type="ORF">BCF50_2849</name>
    <name evidence="7" type="ORF">EGI05_15345</name>
</gene>
<dbReference type="Pfam" id="PF03534">
    <property type="entry name" value="SpvB"/>
    <property type="match status" value="1"/>
</dbReference>
<dbReference type="NCBIfam" id="TIGR01643">
    <property type="entry name" value="YD_repeat_2x"/>
    <property type="match status" value="1"/>
</dbReference>
<feature type="domain" description="Insecticide toxin TcdB middle/N-terminal" evidence="6">
    <location>
        <begin position="2005"/>
        <end position="2133"/>
    </location>
</feature>
<dbReference type="GO" id="GO:0005576">
    <property type="term" value="C:extracellular region"/>
    <property type="evidence" value="ECO:0007669"/>
    <property type="project" value="UniProtKB-SubCell"/>
</dbReference>
<dbReference type="InterPro" id="IPR050708">
    <property type="entry name" value="T6SS_VgrG/RHS"/>
</dbReference>
<dbReference type="EMBL" id="RJTX01000004">
    <property type="protein sequence ID" value="ROH95891.1"/>
    <property type="molecule type" value="Genomic_DNA"/>
</dbReference>
<feature type="region of interest" description="Disordered" evidence="4">
    <location>
        <begin position="1673"/>
        <end position="1695"/>
    </location>
</feature>
<accession>A0A3N0VT22</accession>
<feature type="region of interest" description="Disordered" evidence="4">
    <location>
        <begin position="53"/>
        <end position="76"/>
    </location>
</feature>
<dbReference type="PANTHER" id="PTHR32305">
    <property type="match status" value="1"/>
</dbReference>
<dbReference type="Gene3D" id="2.180.10.10">
    <property type="entry name" value="RHS repeat-associated core"/>
    <property type="match status" value="1"/>
</dbReference>
<dbReference type="NCBIfam" id="TIGR03696">
    <property type="entry name" value="Rhs_assc_core"/>
    <property type="match status" value="1"/>
</dbReference>
<name>A0A3N0VT22_9FLAO</name>
<evidence type="ECO:0000256" key="5">
    <source>
        <dbReference type="SAM" id="SignalP"/>
    </source>
</evidence>
<dbReference type="RefSeq" id="WP_123263905.1">
    <property type="nucleotide sequence ID" value="NZ_RJTX01000004.1"/>
</dbReference>